<keyword evidence="2" id="KW-0808">Transferase</keyword>
<sequence>MGNVVVLSVLYLIGIVLLLAFNELNYRRLNLKGEFTRKFAHLVATLAVIPLPYIFPSHWYILILALLFFAALFITQYSKQLKSIHDIERKSIGSYLLPLSIYVTFLISSLLDNKLLYILPMLILAVCDPMAAILGINIKNYNGRIKIFGHKLNKTWLGSGAFLVTSFIISIIALYFHKEVFDFHTFWLAALIAVASTLGELMSWRGSDNLSIPLSVVLVLVLFM</sequence>
<feature type="transmembrane region" description="Helical" evidence="1">
    <location>
        <begin position="117"/>
        <end position="136"/>
    </location>
</feature>
<feature type="transmembrane region" description="Helical" evidence="1">
    <location>
        <begin position="156"/>
        <end position="177"/>
    </location>
</feature>
<protein>
    <submittedName>
        <fullName evidence="2">Phytol kinase</fullName>
    </submittedName>
</protein>
<reference evidence="2 3" key="1">
    <citation type="submission" date="2018-09" db="EMBL/GenBank/DDBJ databases">
        <title>Genomic Encyclopedia of Archaeal and Bacterial Type Strains, Phase II (KMG-II): from individual species to whole genera.</title>
        <authorList>
            <person name="Goeker M."/>
        </authorList>
    </citation>
    <scope>NUCLEOTIDE SEQUENCE [LARGE SCALE GENOMIC DNA]</scope>
    <source>
        <strain evidence="2 3">DSM 27148</strain>
    </source>
</reference>
<dbReference type="GO" id="GO:0016301">
    <property type="term" value="F:kinase activity"/>
    <property type="evidence" value="ECO:0007669"/>
    <property type="project" value="UniProtKB-KW"/>
</dbReference>
<keyword evidence="1" id="KW-0472">Membrane</keyword>
<keyword evidence="3" id="KW-1185">Reference proteome</keyword>
<evidence type="ECO:0000256" key="1">
    <source>
        <dbReference type="SAM" id="Phobius"/>
    </source>
</evidence>
<proteinExistence type="predicted"/>
<dbReference type="RefSeq" id="WP_120274419.1">
    <property type="nucleotide sequence ID" value="NZ_RAPN01000002.1"/>
</dbReference>
<dbReference type="EMBL" id="RAPN01000002">
    <property type="protein sequence ID" value="RKD88244.1"/>
    <property type="molecule type" value="Genomic_DNA"/>
</dbReference>
<feature type="transmembrane region" description="Helical" evidence="1">
    <location>
        <begin position="38"/>
        <end position="55"/>
    </location>
</feature>
<accession>A0A419VYK3</accession>
<keyword evidence="1" id="KW-1133">Transmembrane helix</keyword>
<dbReference type="Pfam" id="PF01148">
    <property type="entry name" value="CTP_transf_1"/>
    <property type="match status" value="1"/>
</dbReference>
<gene>
    <name evidence="2" type="ORF">BC643_3389</name>
</gene>
<evidence type="ECO:0000313" key="2">
    <source>
        <dbReference type="EMBL" id="RKD88244.1"/>
    </source>
</evidence>
<feature type="transmembrane region" description="Helical" evidence="1">
    <location>
        <begin position="6"/>
        <end position="26"/>
    </location>
</feature>
<evidence type="ECO:0000313" key="3">
    <source>
        <dbReference type="Proteomes" id="UP000283387"/>
    </source>
</evidence>
<keyword evidence="2" id="KW-0418">Kinase</keyword>
<dbReference type="AlphaFoldDB" id="A0A419VYK3"/>
<keyword evidence="1" id="KW-0812">Transmembrane</keyword>
<feature type="transmembrane region" description="Helical" evidence="1">
    <location>
        <begin position="61"/>
        <end position="80"/>
    </location>
</feature>
<dbReference type="Proteomes" id="UP000283387">
    <property type="component" value="Unassembled WGS sequence"/>
</dbReference>
<comment type="caution">
    <text evidence="2">The sequence shown here is derived from an EMBL/GenBank/DDBJ whole genome shotgun (WGS) entry which is preliminary data.</text>
</comment>
<name>A0A419VYK3_9BACT</name>
<feature type="transmembrane region" description="Helical" evidence="1">
    <location>
        <begin position="92"/>
        <end position="111"/>
    </location>
</feature>
<organism evidence="2 3">
    <name type="scientific">Mangrovibacterium diazotrophicum</name>
    <dbReference type="NCBI Taxonomy" id="1261403"/>
    <lineage>
        <taxon>Bacteria</taxon>
        <taxon>Pseudomonadati</taxon>
        <taxon>Bacteroidota</taxon>
        <taxon>Bacteroidia</taxon>
        <taxon>Marinilabiliales</taxon>
        <taxon>Prolixibacteraceae</taxon>
        <taxon>Mangrovibacterium</taxon>
    </lineage>
</organism>
<dbReference type="OrthoDB" id="1117602at2"/>